<dbReference type="Pfam" id="PF00990">
    <property type="entry name" value="GGDEF"/>
    <property type="match status" value="1"/>
</dbReference>
<dbReference type="RefSeq" id="WP_085581748.1">
    <property type="nucleotide sequence ID" value="NZ_JFKA01000003.1"/>
</dbReference>
<dbReference type="InterPro" id="IPR043128">
    <property type="entry name" value="Rev_trsase/Diguanyl_cyclase"/>
</dbReference>
<sequence length="236" mass="26766">MKDVDLHLLQALLREAESRLNRKDTPNEKLANEFSLLIEHARSLQTRLDQSETRIRQLENLVDMDELTGLYNRRGFTRQLKQALASGERHTHPTQVIIADLDGFKQTNDQYGHAAGDAILRHFARLIQKQLRGADFAARLGGDEFAVVLRHATTDGTASFIKRLQSTLGRSAVLWQHQKLPVQASFGFATSTEDAGMAQLLNLADQDMYRHKHAHRTMPDETAPRQPRKRRDVDAA</sequence>
<dbReference type="InterPro" id="IPR029787">
    <property type="entry name" value="Nucleotide_cyclase"/>
</dbReference>
<accession>A0A1Y2L108</accession>
<dbReference type="STRING" id="1293891.TMES_09270"/>
<dbReference type="NCBIfam" id="TIGR00254">
    <property type="entry name" value="GGDEF"/>
    <property type="match status" value="1"/>
</dbReference>
<dbReference type="SMART" id="SM00267">
    <property type="entry name" value="GGDEF"/>
    <property type="match status" value="1"/>
</dbReference>
<dbReference type="EC" id="2.7.7.65" evidence="1"/>
<dbReference type="EMBL" id="JFKA01000003">
    <property type="protein sequence ID" value="OSQ38910.1"/>
    <property type="molecule type" value="Genomic_DNA"/>
</dbReference>
<gene>
    <name evidence="6" type="ORF">TMES_09270</name>
</gene>
<evidence type="ECO:0000256" key="4">
    <source>
        <dbReference type="SAM" id="MobiDB-lite"/>
    </source>
</evidence>
<dbReference type="Proteomes" id="UP000193391">
    <property type="component" value="Unassembled WGS sequence"/>
</dbReference>
<name>A0A1Y2L108_9PROT</name>
<evidence type="ECO:0000313" key="7">
    <source>
        <dbReference type="Proteomes" id="UP000193391"/>
    </source>
</evidence>
<organism evidence="6 7">
    <name type="scientific">Thalassospira mesophila</name>
    <dbReference type="NCBI Taxonomy" id="1293891"/>
    <lineage>
        <taxon>Bacteria</taxon>
        <taxon>Pseudomonadati</taxon>
        <taxon>Pseudomonadota</taxon>
        <taxon>Alphaproteobacteria</taxon>
        <taxon>Rhodospirillales</taxon>
        <taxon>Thalassospiraceae</taxon>
        <taxon>Thalassospira</taxon>
    </lineage>
</organism>
<dbReference type="SUPFAM" id="SSF55073">
    <property type="entry name" value="Nucleotide cyclase"/>
    <property type="match status" value="1"/>
</dbReference>
<dbReference type="PANTHER" id="PTHR45138:SF9">
    <property type="entry name" value="DIGUANYLATE CYCLASE DGCM-RELATED"/>
    <property type="match status" value="1"/>
</dbReference>
<dbReference type="InterPro" id="IPR000160">
    <property type="entry name" value="GGDEF_dom"/>
</dbReference>
<dbReference type="OrthoDB" id="9793210at2"/>
<comment type="catalytic activity">
    <reaction evidence="2">
        <text>2 GTP = 3',3'-c-di-GMP + 2 diphosphate</text>
        <dbReference type="Rhea" id="RHEA:24898"/>
        <dbReference type="ChEBI" id="CHEBI:33019"/>
        <dbReference type="ChEBI" id="CHEBI:37565"/>
        <dbReference type="ChEBI" id="CHEBI:58805"/>
        <dbReference type="EC" id="2.7.7.65"/>
    </reaction>
</comment>
<feature type="domain" description="GGDEF" evidence="5">
    <location>
        <begin position="92"/>
        <end position="224"/>
    </location>
</feature>
<proteinExistence type="predicted"/>
<dbReference type="AlphaFoldDB" id="A0A1Y2L108"/>
<feature type="region of interest" description="Disordered" evidence="4">
    <location>
        <begin position="212"/>
        <end position="236"/>
    </location>
</feature>
<evidence type="ECO:0000256" key="2">
    <source>
        <dbReference type="ARBA" id="ARBA00034247"/>
    </source>
</evidence>
<dbReference type="PROSITE" id="PS50887">
    <property type="entry name" value="GGDEF"/>
    <property type="match status" value="1"/>
</dbReference>
<comment type="caution">
    <text evidence="6">The sequence shown here is derived from an EMBL/GenBank/DDBJ whole genome shotgun (WGS) entry which is preliminary data.</text>
</comment>
<dbReference type="InterPro" id="IPR050469">
    <property type="entry name" value="Diguanylate_Cyclase"/>
</dbReference>
<evidence type="ECO:0000259" key="5">
    <source>
        <dbReference type="PROSITE" id="PS50887"/>
    </source>
</evidence>
<dbReference type="Gene3D" id="3.30.70.270">
    <property type="match status" value="1"/>
</dbReference>
<evidence type="ECO:0000256" key="3">
    <source>
        <dbReference type="SAM" id="Coils"/>
    </source>
</evidence>
<dbReference type="PANTHER" id="PTHR45138">
    <property type="entry name" value="REGULATORY COMPONENTS OF SENSORY TRANSDUCTION SYSTEM"/>
    <property type="match status" value="1"/>
</dbReference>
<keyword evidence="7" id="KW-1185">Reference proteome</keyword>
<keyword evidence="3" id="KW-0175">Coiled coil</keyword>
<dbReference type="FunFam" id="3.30.70.270:FF:000001">
    <property type="entry name" value="Diguanylate cyclase domain protein"/>
    <property type="match status" value="1"/>
</dbReference>
<reference evidence="6 7" key="1">
    <citation type="submission" date="2014-03" db="EMBL/GenBank/DDBJ databases">
        <title>The draft genome sequence of Thalassospira mesophila JCM 18969.</title>
        <authorList>
            <person name="Lai Q."/>
            <person name="Shao Z."/>
        </authorList>
    </citation>
    <scope>NUCLEOTIDE SEQUENCE [LARGE SCALE GENOMIC DNA]</scope>
    <source>
        <strain evidence="6 7">JCM 18969</strain>
    </source>
</reference>
<dbReference type="CDD" id="cd01949">
    <property type="entry name" value="GGDEF"/>
    <property type="match status" value="1"/>
</dbReference>
<evidence type="ECO:0000256" key="1">
    <source>
        <dbReference type="ARBA" id="ARBA00012528"/>
    </source>
</evidence>
<evidence type="ECO:0000313" key="6">
    <source>
        <dbReference type="EMBL" id="OSQ38910.1"/>
    </source>
</evidence>
<protein>
    <recommendedName>
        <fullName evidence="1">diguanylate cyclase</fullName>
        <ecNumber evidence="1">2.7.7.65</ecNumber>
    </recommendedName>
</protein>
<dbReference type="GO" id="GO:0052621">
    <property type="term" value="F:diguanylate cyclase activity"/>
    <property type="evidence" value="ECO:0007669"/>
    <property type="project" value="UniProtKB-EC"/>
</dbReference>
<feature type="coiled-coil region" evidence="3">
    <location>
        <begin position="41"/>
        <end position="68"/>
    </location>
</feature>